<dbReference type="InterPro" id="IPR020046">
    <property type="entry name" value="5-3_exonucl_a-hlix_arch_N"/>
</dbReference>
<keyword evidence="1" id="KW-0540">Nuclease</keyword>
<dbReference type="GO" id="GO:0033567">
    <property type="term" value="P:DNA replication, Okazaki fragment processing"/>
    <property type="evidence" value="ECO:0007669"/>
    <property type="project" value="InterPro"/>
</dbReference>
<protein>
    <recommendedName>
        <fullName evidence="7">5'-3' exonuclease domain-containing protein</fullName>
    </recommendedName>
</protein>
<evidence type="ECO:0000256" key="1">
    <source>
        <dbReference type="ARBA" id="ARBA00022722"/>
    </source>
</evidence>
<dbReference type="SMART" id="SM00474">
    <property type="entry name" value="35EXOc"/>
    <property type="match status" value="1"/>
</dbReference>
<dbReference type="SMART" id="SM00475">
    <property type="entry name" value="53EXOc"/>
    <property type="match status" value="1"/>
</dbReference>
<dbReference type="Gene3D" id="3.30.420.10">
    <property type="entry name" value="Ribonuclease H-like superfamily/Ribonuclease H"/>
    <property type="match status" value="1"/>
</dbReference>
<dbReference type="GO" id="GO:0017108">
    <property type="term" value="F:5'-flap endonuclease activity"/>
    <property type="evidence" value="ECO:0007669"/>
    <property type="project" value="InterPro"/>
</dbReference>
<evidence type="ECO:0000259" key="5">
    <source>
        <dbReference type="SMART" id="SM00475"/>
    </source>
</evidence>
<sequence length="556" mass="62930">MKKSKKRLFIVDGYAVLYRSHYALIRNPLITSYGFHTSALFGFSNQLLKIMKDENPDYLVCAFDSKEKTFRHKIYPAYKANRPEMPIELQEQIPHIWPLLDAMNIPALKKPGFEADDIIGTITESVSDKEIESYIVSGDKDFMQLINEKIFLYAPGKRNVSPTIYDINGVVGKWGLPPENIIDLLALMGDSSDNVPGVAGVGVKTAVKLLKEYGSLSKVFDNTDKITNKRVHDGLKNCKEDALLSKELVTIIKDVDIECSIENFVVQSFDQDALVKKYEELEFHALLRQIGSTNDSLKTKNIEKKYISITSKKDLKKLLKNIQVSDLISIDLETTSVNPMTADIVGISISNRPNSGFYIPILYPEKKNNNFGEDDLMAVLSLIKNVLEDSRIKKVGQNIKYDSLILSRHGIYVSGIFFDTMIAAHILNPAARSYKLDTLSIEYLNYNMVPIEDLIGNGRDQITMDRVPLDQVTFYASEDADIALQLAKLFIPRLEENNQMDFFQRIEMPLVNVLTQMEKEGVYVEEKILSKMSIDIGERLDILVGDIYKISGSEFN</sequence>
<dbReference type="CDD" id="cd06139">
    <property type="entry name" value="DNA_polA_I_Ecoli_like_exo"/>
    <property type="match status" value="1"/>
</dbReference>
<dbReference type="EMBL" id="UINC01001619">
    <property type="protein sequence ID" value="SUZ85081.1"/>
    <property type="molecule type" value="Genomic_DNA"/>
</dbReference>
<proteinExistence type="predicted"/>
<keyword evidence="3" id="KW-0238">DNA-binding</keyword>
<dbReference type="InterPro" id="IPR029060">
    <property type="entry name" value="PIN-like_dom_sf"/>
</dbReference>
<dbReference type="InterPro" id="IPR002562">
    <property type="entry name" value="3'-5'_exonuclease_dom"/>
</dbReference>
<dbReference type="InterPro" id="IPR043502">
    <property type="entry name" value="DNA/RNA_pol_sf"/>
</dbReference>
<dbReference type="InterPro" id="IPR002421">
    <property type="entry name" value="5-3_exonuclease"/>
</dbReference>
<evidence type="ECO:0000256" key="2">
    <source>
        <dbReference type="ARBA" id="ARBA00022801"/>
    </source>
</evidence>
<dbReference type="InterPro" id="IPR036397">
    <property type="entry name" value="RNaseH_sf"/>
</dbReference>
<dbReference type="InterPro" id="IPR036279">
    <property type="entry name" value="5-3_exonuclease_C_sf"/>
</dbReference>
<dbReference type="SUPFAM" id="SSF53098">
    <property type="entry name" value="Ribonuclease H-like"/>
    <property type="match status" value="1"/>
</dbReference>
<dbReference type="Gene3D" id="3.40.50.1010">
    <property type="entry name" value="5'-nuclease"/>
    <property type="match status" value="1"/>
</dbReference>
<evidence type="ECO:0000256" key="3">
    <source>
        <dbReference type="ARBA" id="ARBA00023125"/>
    </source>
</evidence>
<dbReference type="GO" id="GO:0008408">
    <property type="term" value="F:3'-5' exonuclease activity"/>
    <property type="evidence" value="ECO:0007669"/>
    <property type="project" value="InterPro"/>
</dbReference>
<name>A0A381R050_9ZZZZ</name>
<feature type="non-terminal residue" evidence="6">
    <location>
        <position position="556"/>
    </location>
</feature>
<dbReference type="Pfam" id="PF02739">
    <property type="entry name" value="5_3_exonuc_N"/>
    <property type="match status" value="1"/>
</dbReference>
<dbReference type="Pfam" id="PF01612">
    <property type="entry name" value="DNA_pol_A_exo1"/>
    <property type="match status" value="1"/>
</dbReference>
<organism evidence="6">
    <name type="scientific">marine metagenome</name>
    <dbReference type="NCBI Taxonomy" id="408172"/>
    <lineage>
        <taxon>unclassified sequences</taxon>
        <taxon>metagenomes</taxon>
        <taxon>ecological metagenomes</taxon>
    </lineage>
</organism>
<dbReference type="InterPro" id="IPR012337">
    <property type="entry name" value="RNaseH-like_sf"/>
</dbReference>
<dbReference type="Gene3D" id="1.10.150.20">
    <property type="entry name" value="5' to 3' exonuclease, C-terminal subdomain"/>
    <property type="match status" value="1"/>
</dbReference>
<dbReference type="SUPFAM" id="SSF47807">
    <property type="entry name" value="5' to 3' exonuclease, C-terminal subdomain"/>
    <property type="match status" value="1"/>
</dbReference>
<dbReference type="AlphaFoldDB" id="A0A381R050"/>
<dbReference type="SUPFAM" id="SSF56672">
    <property type="entry name" value="DNA/RNA polymerases"/>
    <property type="match status" value="1"/>
</dbReference>
<dbReference type="GO" id="GO:0008409">
    <property type="term" value="F:5'-3' exonuclease activity"/>
    <property type="evidence" value="ECO:0007669"/>
    <property type="project" value="InterPro"/>
</dbReference>
<dbReference type="PANTHER" id="PTHR42646:SF2">
    <property type="entry name" value="5'-3' EXONUCLEASE FAMILY PROTEIN"/>
    <property type="match status" value="1"/>
</dbReference>
<reference evidence="6" key="1">
    <citation type="submission" date="2018-05" db="EMBL/GenBank/DDBJ databases">
        <authorList>
            <person name="Lanie J.A."/>
            <person name="Ng W.-L."/>
            <person name="Kazmierczak K.M."/>
            <person name="Andrzejewski T.M."/>
            <person name="Davidsen T.M."/>
            <person name="Wayne K.J."/>
            <person name="Tettelin H."/>
            <person name="Glass J.I."/>
            <person name="Rusch D."/>
            <person name="Podicherti R."/>
            <person name="Tsui H.-C.T."/>
            <person name="Winkler M.E."/>
        </authorList>
    </citation>
    <scope>NUCLEOTIDE SEQUENCE</scope>
</reference>
<dbReference type="Pfam" id="PF01367">
    <property type="entry name" value="5_3_exonuc"/>
    <property type="match status" value="1"/>
</dbReference>
<evidence type="ECO:0008006" key="7">
    <source>
        <dbReference type="Google" id="ProtNLM"/>
    </source>
</evidence>
<evidence type="ECO:0000313" key="6">
    <source>
        <dbReference type="EMBL" id="SUZ85081.1"/>
    </source>
</evidence>
<accession>A0A381R050</accession>
<dbReference type="SMART" id="SM00279">
    <property type="entry name" value="HhH2"/>
    <property type="match status" value="1"/>
</dbReference>
<dbReference type="InterPro" id="IPR008918">
    <property type="entry name" value="HhH2"/>
</dbReference>
<dbReference type="InterPro" id="IPR020045">
    <property type="entry name" value="DNA_polI_H3TH"/>
</dbReference>
<dbReference type="SUPFAM" id="SSF88723">
    <property type="entry name" value="PIN domain-like"/>
    <property type="match status" value="1"/>
</dbReference>
<dbReference type="FunFam" id="1.10.150.20:FF:000003">
    <property type="entry name" value="DNA polymerase I"/>
    <property type="match status" value="1"/>
</dbReference>
<dbReference type="CDD" id="cd09859">
    <property type="entry name" value="PIN_53EXO"/>
    <property type="match status" value="1"/>
</dbReference>
<keyword evidence="2" id="KW-0378">Hydrolase</keyword>
<dbReference type="InterPro" id="IPR038969">
    <property type="entry name" value="FEN"/>
</dbReference>
<dbReference type="PANTHER" id="PTHR42646">
    <property type="entry name" value="FLAP ENDONUCLEASE XNI"/>
    <property type="match status" value="1"/>
</dbReference>
<dbReference type="GO" id="GO:0003677">
    <property type="term" value="F:DNA binding"/>
    <property type="evidence" value="ECO:0007669"/>
    <property type="project" value="UniProtKB-KW"/>
</dbReference>
<feature type="domain" description="3'-5' exonuclease" evidence="4">
    <location>
        <begin position="306"/>
        <end position="495"/>
    </location>
</feature>
<dbReference type="CDD" id="cd09898">
    <property type="entry name" value="H3TH_53EXO"/>
    <property type="match status" value="1"/>
</dbReference>
<gene>
    <name evidence="6" type="ORF">METZ01_LOCUS37935</name>
</gene>
<feature type="domain" description="5'-3' exonuclease" evidence="5">
    <location>
        <begin position="6"/>
        <end position="267"/>
    </location>
</feature>
<evidence type="ECO:0000259" key="4">
    <source>
        <dbReference type="SMART" id="SM00474"/>
    </source>
</evidence>